<dbReference type="Pfam" id="PF05016">
    <property type="entry name" value="ParE_toxin"/>
    <property type="match status" value="1"/>
</dbReference>
<evidence type="ECO:0000313" key="4">
    <source>
        <dbReference type="Proteomes" id="UP000261704"/>
    </source>
</evidence>
<sequence>MAKQYRVIVTPKAADDLRLEHAWLQERNPRAAEDWLTGMRKLILGLASMPQAHAVAPESAEFDVEIRRALYGRATRWRVYFTIMDETVQVLHVRHGRRSDWQP</sequence>
<organism evidence="3 4">
    <name type="scientific">Profundibacter amoris</name>
    <dbReference type="NCBI Taxonomy" id="2171755"/>
    <lineage>
        <taxon>Bacteria</taxon>
        <taxon>Pseudomonadati</taxon>
        <taxon>Pseudomonadota</taxon>
        <taxon>Alphaproteobacteria</taxon>
        <taxon>Rhodobacterales</taxon>
        <taxon>Paracoccaceae</taxon>
        <taxon>Profundibacter</taxon>
    </lineage>
</organism>
<proteinExistence type="inferred from homology"/>
<dbReference type="InterPro" id="IPR051803">
    <property type="entry name" value="TA_system_RelE-like_toxin"/>
</dbReference>
<comment type="similarity">
    <text evidence="1">Belongs to the RelE toxin family.</text>
</comment>
<dbReference type="RefSeq" id="WP_118943304.1">
    <property type="nucleotide sequence ID" value="NZ_CP032125.1"/>
</dbReference>
<reference evidence="3 4" key="1">
    <citation type="submission" date="2018-09" db="EMBL/GenBank/DDBJ databases">
        <title>Profundibacter amoris BAR1 gen. nov., sp. nov., a new member of the Roseobacter clade isolated at Lokis Castle Vent Field on the Arctic Mid-Oceanic Ridge.</title>
        <authorList>
            <person name="Le Moine Bauer S."/>
            <person name="Sjoeberg A.G."/>
            <person name="L'Haridon S."/>
            <person name="Stokke R."/>
            <person name="Roalkvam I."/>
            <person name="Steen I.H."/>
            <person name="Dahle H."/>
        </authorList>
    </citation>
    <scope>NUCLEOTIDE SEQUENCE [LARGE SCALE GENOMIC DNA]</scope>
    <source>
        <strain evidence="3 4">BAR1</strain>
    </source>
</reference>
<accession>A0A347UIH1</accession>
<dbReference type="OrthoDB" id="5704130at2"/>
<name>A0A347UIH1_9RHOB</name>
<dbReference type="Gene3D" id="3.30.2310.20">
    <property type="entry name" value="RelE-like"/>
    <property type="match status" value="1"/>
</dbReference>
<evidence type="ECO:0000256" key="2">
    <source>
        <dbReference type="ARBA" id="ARBA00022649"/>
    </source>
</evidence>
<evidence type="ECO:0000256" key="1">
    <source>
        <dbReference type="ARBA" id="ARBA00006226"/>
    </source>
</evidence>
<dbReference type="EMBL" id="CP032125">
    <property type="protein sequence ID" value="AXX98649.1"/>
    <property type="molecule type" value="Genomic_DNA"/>
</dbReference>
<evidence type="ECO:0000313" key="3">
    <source>
        <dbReference type="EMBL" id="AXX98649.1"/>
    </source>
</evidence>
<dbReference type="InterPro" id="IPR007712">
    <property type="entry name" value="RelE/ParE_toxin"/>
</dbReference>
<dbReference type="KEGG" id="pamo:BAR1_12380"/>
<dbReference type="AlphaFoldDB" id="A0A347UIH1"/>
<keyword evidence="4" id="KW-1185">Reference proteome</keyword>
<dbReference type="InterPro" id="IPR035093">
    <property type="entry name" value="RelE/ParE_toxin_dom_sf"/>
</dbReference>
<gene>
    <name evidence="3" type="ORF">BAR1_12380</name>
</gene>
<dbReference type="PANTHER" id="PTHR33755">
    <property type="entry name" value="TOXIN PARE1-RELATED"/>
    <property type="match status" value="1"/>
</dbReference>
<dbReference type="Proteomes" id="UP000261704">
    <property type="component" value="Chromosome"/>
</dbReference>
<protein>
    <submittedName>
        <fullName evidence="3">Type II toxin-antitoxin system RelE/ParE family toxin</fullName>
    </submittedName>
</protein>
<keyword evidence="2" id="KW-1277">Toxin-antitoxin system</keyword>